<dbReference type="AlphaFoldDB" id="A0A1M7MP24"/>
<dbReference type="OrthoDB" id="9804743at2"/>
<reference evidence="1 2" key="1">
    <citation type="submission" date="2016-11" db="EMBL/GenBank/DDBJ databases">
        <authorList>
            <person name="Jaros S."/>
            <person name="Januszkiewicz K."/>
            <person name="Wedrychowicz H."/>
        </authorList>
    </citation>
    <scope>NUCLEOTIDE SEQUENCE [LARGE SCALE GENOMIC DNA]</scope>
    <source>
        <strain evidence="1 2">DSM 15930</strain>
    </source>
</reference>
<dbReference type="STRING" id="1120996.SAMN02746066_03931"/>
<dbReference type="InterPro" id="IPR053842">
    <property type="entry name" value="NikA-like"/>
</dbReference>
<dbReference type="EMBL" id="FRCP01000022">
    <property type="protein sequence ID" value="SHM92682.1"/>
    <property type="molecule type" value="Genomic_DNA"/>
</dbReference>
<keyword evidence="2" id="KW-1185">Reference proteome</keyword>
<name>A0A1M7MP24_9FIRM</name>
<gene>
    <name evidence="1" type="ORF">SAMN02746066_03931</name>
</gene>
<evidence type="ECO:0008006" key="3">
    <source>
        <dbReference type="Google" id="ProtNLM"/>
    </source>
</evidence>
<evidence type="ECO:0000313" key="2">
    <source>
        <dbReference type="Proteomes" id="UP000184038"/>
    </source>
</evidence>
<dbReference type="Pfam" id="PF21983">
    <property type="entry name" value="NikA-like"/>
    <property type="match status" value="1"/>
</dbReference>
<accession>A0A1M7MP24</accession>
<evidence type="ECO:0000313" key="1">
    <source>
        <dbReference type="EMBL" id="SHM92682.1"/>
    </source>
</evidence>
<proteinExistence type="predicted"/>
<dbReference type="RefSeq" id="WP_073290551.1">
    <property type="nucleotide sequence ID" value="NZ_FRCP01000022.1"/>
</dbReference>
<protein>
    <recommendedName>
        <fullName evidence="3">Mobilisation protein (MobC)</fullName>
    </recommendedName>
</protein>
<sequence>MSNRQRNIRIQLRVTEQEKELIEQKMQELGTKNTEAYLRKMAIDGLIIHLDTADVRELVRVLRVTSNSLNQLTKRVHETGSIYGEDIEDLRKSYDRLWGAAEEIMLRLAAI</sequence>
<dbReference type="Proteomes" id="UP000184038">
    <property type="component" value="Unassembled WGS sequence"/>
</dbReference>
<organism evidence="1 2">
    <name type="scientific">Anaerosporobacter mobilis DSM 15930</name>
    <dbReference type="NCBI Taxonomy" id="1120996"/>
    <lineage>
        <taxon>Bacteria</taxon>
        <taxon>Bacillati</taxon>
        <taxon>Bacillota</taxon>
        <taxon>Clostridia</taxon>
        <taxon>Lachnospirales</taxon>
        <taxon>Lachnospiraceae</taxon>
        <taxon>Anaerosporobacter</taxon>
    </lineage>
</organism>